<sequence>MAAEPAAPPTMKMKLLVDTKAGRVLYAEAGKDVVDFLFSLLALPLGTVAKLLTAGAAVPATAVVTKLPTGGAMVGSVGNLHRSVEALDAGHVCRREATDALLEPAVLQLVAAAPAPNGRLFRCKGCPCSPRCYDYATRVSGTRCPVCKGEMTAEVQLVEPDGAAKPAAAAAGEGRTTGYVREMATYTVMDDLSVAPMSTICAVTALAGLGVTDITGLQAKTVEIGYKEGLALLKASLESQTVLTDVFLGAKGSSGAGAALDWGLGIRIDSGV</sequence>
<reference evidence="1" key="1">
    <citation type="submission" date="2020-05" db="EMBL/GenBank/DDBJ databases">
        <title>WGS assembly of Panicum virgatum.</title>
        <authorList>
            <person name="Lovell J.T."/>
            <person name="Jenkins J."/>
            <person name="Shu S."/>
            <person name="Juenger T.E."/>
            <person name="Schmutz J."/>
        </authorList>
    </citation>
    <scope>NUCLEOTIDE SEQUENCE</scope>
    <source>
        <strain evidence="1">AP13</strain>
    </source>
</reference>
<dbReference type="AlphaFoldDB" id="A0A8T0RPZ7"/>
<organism evidence="1 2">
    <name type="scientific">Panicum virgatum</name>
    <name type="common">Blackwell switchgrass</name>
    <dbReference type="NCBI Taxonomy" id="38727"/>
    <lineage>
        <taxon>Eukaryota</taxon>
        <taxon>Viridiplantae</taxon>
        <taxon>Streptophyta</taxon>
        <taxon>Embryophyta</taxon>
        <taxon>Tracheophyta</taxon>
        <taxon>Spermatophyta</taxon>
        <taxon>Magnoliopsida</taxon>
        <taxon>Liliopsida</taxon>
        <taxon>Poales</taxon>
        <taxon>Poaceae</taxon>
        <taxon>PACMAD clade</taxon>
        <taxon>Panicoideae</taxon>
        <taxon>Panicodae</taxon>
        <taxon>Paniceae</taxon>
        <taxon>Panicinae</taxon>
        <taxon>Panicum</taxon>
        <taxon>Panicum sect. Hiantes</taxon>
    </lineage>
</organism>
<dbReference type="PANTHER" id="PTHR33103">
    <property type="entry name" value="OS01G0153900 PROTEIN"/>
    <property type="match status" value="1"/>
</dbReference>
<dbReference type="Pfam" id="PF05056">
    <property type="entry name" value="DUF674"/>
    <property type="match status" value="1"/>
</dbReference>
<dbReference type="PANTHER" id="PTHR33103:SF106">
    <property type="entry name" value="OS01G0154200 PROTEIN"/>
    <property type="match status" value="1"/>
</dbReference>
<gene>
    <name evidence="1" type="ORF">PVAP13_5NG083400</name>
</gene>
<name>A0A8T0RPZ7_PANVG</name>
<dbReference type="EMBL" id="CM029046">
    <property type="protein sequence ID" value="KAG2586926.1"/>
    <property type="molecule type" value="Genomic_DNA"/>
</dbReference>
<keyword evidence="2" id="KW-1185">Reference proteome</keyword>
<protein>
    <submittedName>
        <fullName evidence="1">Uncharacterized protein</fullName>
    </submittedName>
</protein>
<dbReference type="Proteomes" id="UP000823388">
    <property type="component" value="Chromosome 5N"/>
</dbReference>
<proteinExistence type="predicted"/>
<evidence type="ECO:0000313" key="1">
    <source>
        <dbReference type="EMBL" id="KAG2586926.1"/>
    </source>
</evidence>
<dbReference type="InterPro" id="IPR007750">
    <property type="entry name" value="DUF674"/>
</dbReference>
<comment type="caution">
    <text evidence="1">The sequence shown here is derived from an EMBL/GenBank/DDBJ whole genome shotgun (WGS) entry which is preliminary data.</text>
</comment>
<evidence type="ECO:0000313" key="2">
    <source>
        <dbReference type="Proteomes" id="UP000823388"/>
    </source>
</evidence>
<accession>A0A8T0RPZ7</accession>